<protein>
    <submittedName>
        <fullName evidence="1">Uncharacterized protein</fullName>
    </submittedName>
</protein>
<evidence type="ECO:0000313" key="2">
    <source>
        <dbReference type="Proteomes" id="UP000518266"/>
    </source>
</evidence>
<feature type="non-terminal residue" evidence="1">
    <location>
        <position position="1"/>
    </location>
</feature>
<reference evidence="1 2" key="1">
    <citation type="submission" date="2020-03" db="EMBL/GenBank/DDBJ databases">
        <title>Dissostichus mawsoni Genome sequencing and assembly.</title>
        <authorList>
            <person name="Park H."/>
        </authorList>
    </citation>
    <scope>NUCLEOTIDE SEQUENCE [LARGE SCALE GENOMIC DNA]</scope>
    <source>
        <strain evidence="1">DM0001</strain>
        <tissue evidence="1">Muscle</tissue>
    </source>
</reference>
<accession>A0A7J5XDR0</accession>
<dbReference type="OrthoDB" id="10253041at2759"/>
<dbReference type="AlphaFoldDB" id="A0A7J5XDR0"/>
<name>A0A7J5XDR0_DISMA</name>
<keyword evidence="2" id="KW-1185">Reference proteome</keyword>
<proteinExistence type="predicted"/>
<dbReference type="EMBL" id="JAAKFY010000025">
    <property type="protein sequence ID" value="KAF3834727.1"/>
    <property type="molecule type" value="Genomic_DNA"/>
</dbReference>
<comment type="caution">
    <text evidence="1">The sequence shown here is derived from an EMBL/GenBank/DDBJ whole genome shotgun (WGS) entry which is preliminary data.</text>
</comment>
<dbReference type="Proteomes" id="UP000518266">
    <property type="component" value="Unassembled WGS sequence"/>
</dbReference>
<organism evidence="1 2">
    <name type="scientific">Dissostichus mawsoni</name>
    <name type="common">Antarctic cod</name>
    <dbReference type="NCBI Taxonomy" id="36200"/>
    <lineage>
        <taxon>Eukaryota</taxon>
        <taxon>Metazoa</taxon>
        <taxon>Chordata</taxon>
        <taxon>Craniata</taxon>
        <taxon>Vertebrata</taxon>
        <taxon>Euteleostomi</taxon>
        <taxon>Actinopterygii</taxon>
        <taxon>Neopterygii</taxon>
        <taxon>Teleostei</taxon>
        <taxon>Neoteleostei</taxon>
        <taxon>Acanthomorphata</taxon>
        <taxon>Eupercaria</taxon>
        <taxon>Perciformes</taxon>
        <taxon>Notothenioidei</taxon>
        <taxon>Nototheniidae</taxon>
        <taxon>Dissostichus</taxon>
    </lineage>
</organism>
<sequence length="84" mass="8999">MTVSESPSASCSVALATHMERPLPLCDRMERKMEENTARDVETGSEAGAEDALVGNVNKLMVTPPGYSGAPRKGHLLFDACFES</sequence>
<evidence type="ECO:0000313" key="1">
    <source>
        <dbReference type="EMBL" id="KAF3834727.1"/>
    </source>
</evidence>
<gene>
    <name evidence="1" type="ORF">F7725_027285</name>
</gene>